<dbReference type="SUPFAM" id="SSF48208">
    <property type="entry name" value="Six-hairpin glycosidases"/>
    <property type="match status" value="1"/>
</dbReference>
<dbReference type="Gene3D" id="1.50.10.10">
    <property type="match status" value="1"/>
</dbReference>
<organism evidence="5 6">
    <name type="scientific">Candidatus Gemmiger excrementavium</name>
    <dbReference type="NCBI Taxonomy" id="2838608"/>
    <lineage>
        <taxon>Bacteria</taxon>
        <taxon>Bacillati</taxon>
        <taxon>Bacillota</taxon>
        <taxon>Clostridia</taxon>
        <taxon>Eubacteriales</taxon>
        <taxon>Gemmiger</taxon>
    </lineage>
</organism>
<dbReference type="Pfam" id="PF06165">
    <property type="entry name" value="GH94_b-supersand"/>
    <property type="match status" value="1"/>
</dbReference>
<dbReference type="CDD" id="cd11749">
    <property type="entry name" value="GH94N_LBP_like"/>
    <property type="match status" value="1"/>
</dbReference>
<dbReference type="PANTHER" id="PTHR37469:SF2">
    <property type="entry name" value="CELLOBIONIC ACID PHOSPHORYLASE"/>
    <property type="match status" value="1"/>
</dbReference>
<evidence type="ECO:0000256" key="1">
    <source>
        <dbReference type="ARBA" id="ARBA00022676"/>
    </source>
</evidence>
<reference evidence="5" key="2">
    <citation type="submission" date="2021-04" db="EMBL/GenBank/DDBJ databases">
        <authorList>
            <person name="Gilroy R."/>
        </authorList>
    </citation>
    <scope>NUCLEOTIDE SEQUENCE</scope>
    <source>
        <strain evidence="5">3436</strain>
    </source>
</reference>
<dbReference type="InterPro" id="IPR037018">
    <property type="entry name" value="GH65_N"/>
</dbReference>
<sequence>MQHPYFIDADGSFVLDRPEEISQLYFPLASEAGLKSCVSPDLGGDAKLDQETFLLEPVSVENLHNNRSTRNFWLACADGTAFSLTGASAAQQAEKFTPAQEDSRLTAGFMWHTLERTIPAAGVRANLTSFVPVQDNVEILSITVENTSATTRRFTPYAAVPLYGRSADNLRDHRNVTSMLHRIRTTEHGVLVCPTMSFDERGHRPNHRVYYLLGYGAGGQSPEAFYPTVEEFIGEGGSFTHPRAVCQAYPGVPAGSCRAGREAMGAFRFATLELAPGASARFVLLLGVEDSDDAVPRLFARYDSAAKVDNALAETRRYWKEKVNVAFATGDADRDRLMKWVCFQPYLRRLFGCSFLPHHDYGRGGRGWRDLWQDCLSLLLMEPGQVGRMIEANYGGVRVDGTNATIIGAGDGNFIADRNGIARVWMDHALWPQMTTKLYIDQTGDAAILDRTAPYFKDAQALRGTSIDRRWEADQGSWLRTEAGEIYQGTILEHLLIQQLTAFYDVGEHNIYRLRGADWNDALDMAADRGESVAFTCAYAGNLRELAALLRLLDAREPGRSAELLAEIAPLLNAAPEVYDSVPAKHDLLDRYLHSCLHNVSGQRIQVKLTDLAEDLEQRALWLTDHLRRQEWIDGGSEGWFNSYYDNDGQAVEGFLPDGVRMMLTGQVFAIMGQVADKQQIAAIARSADHYLYRPEIGGYRLNTDFAELKFNLGRMFGFAYGEKENGAVFSHMTVMYANALYRRGFAKEGWKALKTLADAALHFETSRIYPGIPEYFSADGRGMYHYLTGAASWFMLTMITEVFGVRGEAGDLVLDPKLTAEQFDETGTAELRLVFAGRPLTVRYRNAGHKDYGAYTLAAARCGAQALVRNADGRMVLPRAVVEALPAEGGVITADLV</sequence>
<protein>
    <submittedName>
        <fullName evidence="5">Cellobiose phosphorylase</fullName>
    </submittedName>
</protein>
<evidence type="ECO:0000259" key="4">
    <source>
        <dbReference type="Pfam" id="PF17167"/>
    </source>
</evidence>
<dbReference type="InterPro" id="IPR052047">
    <property type="entry name" value="GH94_Enzymes"/>
</dbReference>
<dbReference type="AlphaFoldDB" id="A0A9D2F2Y0"/>
<comment type="caution">
    <text evidence="5">The sequence shown here is derived from an EMBL/GenBank/DDBJ whole genome shotgun (WGS) entry which is preliminary data.</text>
</comment>
<dbReference type="InterPro" id="IPR011013">
    <property type="entry name" value="Gal_mutarotase_sf_dom"/>
</dbReference>
<proteinExistence type="predicted"/>
<dbReference type="Proteomes" id="UP000824031">
    <property type="component" value="Unassembled WGS sequence"/>
</dbReference>
<dbReference type="GO" id="GO:0030246">
    <property type="term" value="F:carbohydrate binding"/>
    <property type="evidence" value="ECO:0007669"/>
    <property type="project" value="InterPro"/>
</dbReference>
<dbReference type="InterPro" id="IPR008928">
    <property type="entry name" value="6-hairpin_glycosidase_sf"/>
</dbReference>
<dbReference type="PANTHER" id="PTHR37469">
    <property type="entry name" value="CELLOBIONIC ACID PHOSPHORYLASE-RELATED"/>
    <property type="match status" value="1"/>
</dbReference>
<reference evidence="5" key="1">
    <citation type="journal article" date="2021" name="PeerJ">
        <title>Extensive microbial diversity within the chicken gut microbiome revealed by metagenomics and culture.</title>
        <authorList>
            <person name="Gilroy R."/>
            <person name="Ravi A."/>
            <person name="Getino M."/>
            <person name="Pursley I."/>
            <person name="Horton D.L."/>
            <person name="Alikhan N.F."/>
            <person name="Baker D."/>
            <person name="Gharbi K."/>
            <person name="Hall N."/>
            <person name="Watson M."/>
            <person name="Adriaenssens E.M."/>
            <person name="Foster-Nyarko E."/>
            <person name="Jarju S."/>
            <person name="Secka A."/>
            <person name="Antonio M."/>
            <person name="Oren A."/>
            <person name="Chaudhuri R.R."/>
            <person name="La Ragione R."/>
            <person name="Hildebrand F."/>
            <person name="Pallen M.J."/>
        </authorList>
    </citation>
    <scope>NUCLEOTIDE SEQUENCE</scope>
    <source>
        <strain evidence="5">3436</strain>
    </source>
</reference>
<dbReference type="InterPro" id="IPR010383">
    <property type="entry name" value="Glyco_hydrolase_94_b-supersand"/>
</dbReference>
<dbReference type="GO" id="GO:0005975">
    <property type="term" value="P:carbohydrate metabolic process"/>
    <property type="evidence" value="ECO:0007669"/>
    <property type="project" value="InterPro"/>
</dbReference>
<evidence type="ECO:0000259" key="3">
    <source>
        <dbReference type="Pfam" id="PF06165"/>
    </source>
</evidence>
<keyword evidence="1" id="KW-0328">Glycosyltransferase</keyword>
<dbReference type="GO" id="GO:0016757">
    <property type="term" value="F:glycosyltransferase activity"/>
    <property type="evidence" value="ECO:0007669"/>
    <property type="project" value="UniProtKB-KW"/>
</dbReference>
<keyword evidence="2" id="KW-0808">Transferase</keyword>
<evidence type="ECO:0000313" key="5">
    <source>
        <dbReference type="EMBL" id="HIZ48539.1"/>
    </source>
</evidence>
<feature type="domain" description="Glycosyl hydrolase 94 supersandwich" evidence="3">
    <location>
        <begin position="120"/>
        <end position="304"/>
    </location>
</feature>
<accession>A0A9D2F2Y0</accession>
<dbReference type="Gene3D" id="2.70.98.40">
    <property type="entry name" value="Glycoside hydrolase, family 65, N-terminal domain"/>
    <property type="match status" value="1"/>
</dbReference>
<dbReference type="EMBL" id="DXBO01000111">
    <property type="protein sequence ID" value="HIZ48539.1"/>
    <property type="molecule type" value="Genomic_DNA"/>
</dbReference>
<evidence type="ECO:0000313" key="6">
    <source>
        <dbReference type="Proteomes" id="UP000824031"/>
    </source>
</evidence>
<evidence type="ECO:0000256" key="2">
    <source>
        <dbReference type="ARBA" id="ARBA00022679"/>
    </source>
</evidence>
<name>A0A9D2F2Y0_9FIRM</name>
<dbReference type="Pfam" id="PF17167">
    <property type="entry name" value="Glyco_hydro_94"/>
    <property type="match status" value="1"/>
</dbReference>
<dbReference type="InterPro" id="IPR033432">
    <property type="entry name" value="GH94_catalytic"/>
</dbReference>
<feature type="domain" description="Glycosyl hydrolase 94 catalytic" evidence="4">
    <location>
        <begin position="617"/>
        <end position="805"/>
    </location>
</feature>
<dbReference type="SUPFAM" id="SSF74650">
    <property type="entry name" value="Galactose mutarotase-like"/>
    <property type="match status" value="1"/>
</dbReference>
<gene>
    <name evidence="5" type="ORF">H9810_07480</name>
</gene>
<dbReference type="InterPro" id="IPR012341">
    <property type="entry name" value="6hp_glycosidase-like_sf"/>
</dbReference>